<name>A0A3P7KIC7_ONCOC</name>
<feature type="non-terminal residue" evidence="2">
    <location>
        <position position="1"/>
    </location>
</feature>
<feature type="non-terminal residue" evidence="2">
    <location>
        <position position="92"/>
    </location>
</feature>
<evidence type="ECO:0000313" key="3">
    <source>
        <dbReference type="Proteomes" id="UP000271087"/>
    </source>
</evidence>
<sequence length="92" mass="10261">TNPHCSSRNITTMANGTVLKPTLIDIDNNDGNEIQLVVPARSSDNDNCINNKNIKKKKNDEGIDDNQNDDNDDDNDSVKECSTKWCFTEQCS</sequence>
<dbReference type="AlphaFoldDB" id="A0A3P7KIC7"/>
<evidence type="ECO:0000313" key="2">
    <source>
        <dbReference type="EMBL" id="VDN01180.1"/>
    </source>
</evidence>
<organism evidence="2 3">
    <name type="scientific">Onchocerca ochengi</name>
    <name type="common">Filarial nematode worm</name>
    <dbReference type="NCBI Taxonomy" id="42157"/>
    <lineage>
        <taxon>Eukaryota</taxon>
        <taxon>Metazoa</taxon>
        <taxon>Ecdysozoa</taxon>
        <taxon>Nematoda</taxon>
        <taxon>Chromadorea</taxon>
        <taxon>Rhabditida</taxon>
        <taxon>Spirurina</taxon>
        <taxon>Spiruromorpha</taxon>
        <taxon>Filarioidea</taxon>
        <taxon>Onchocercidae</taxon>
        <taxon>Onchocerca</taxon>
    </lineage>
</organism>
<proteinExistence type="predicted"/>
<protein>
    <submittedName>
        <fullName evidence="2">Uncharacterized protein</fullName>
    </submittedName>
</protein>
<feature type="compositionally biased region" description="Acidic residues" evidence="1">
    <location>
        <begin position="62"/>
        <end position="75"/>
    </location>
</feature>
<keyword evidence="3" id="KW-1185">Reference proteome</keyword>
<evidence type="ECO:0000256" key="1">
    <source>
        <dbReference type="SAM" id="MobiDB-lite"/>
    </source>
</evidence>
<dbReference type="Proteomes" id="UP000271087">
    <property type="component" value="Unassembled WGS sequence"/>
</dbReference>
<accession>A0A3P7KIC7</accession>
<feature type="region of interest" description="Disordered" evidence="1">
    <location>
        <begin position="41"/>
        <end position="79"/>
    </location>
</feature>
<reference evidence="2 3" key="1">
    <citation type="submission" date="2018-08" db="EMBL/GenBank/DDBJ databases">
        <authorList>
            <person name="Laetsch R D."/>
            <person name="Stevens L."/>
            <person name="Kumar S."/>
            <person name="Blaxter L. M."/>
        </authorList>
    </citation>
    <scope>NUCLEOTIDE SEQUENCE [LARGE SCALE GENOMIC DNA]</scope>
</reference>
<gene>
    <name evidence="2" type="ORF">NOO_LOCUS13335</name>
</gene>
<dbReference type="EMBL" id="UYRW01014732">
    <property type="protein sequence ID" value="VDN01180.1"/>
    <property type="molecule type" value="Genomic_DNA"/>
</dbReference>